<keyword evidence="2" id="KW-1185">Reference proteome</keyword>
<protein>
    <submittedName>
        <fullName evidence="1">Uncharacterized protein</fullName>
    </submittedName>
</protein>
<evidence type="ECO:0000313" key="2">
    <source>
        <dbReference type="Proteomes" id="UP001196413"/>
    </source>
</evidence>
<name>A0AAD5MG63_PARTN</name>
<organism evidence="1 2">
    <name type="scientific">Parelaphostrongylus tenuis</name>
    <name type="common">Meningeal worm</name>
    <dbReference type="NCBI Taxonomy" id="148309"/>
    <lineage>
        <taxon>Eukaryota</taxon>
        <taxon>Metazoa</taxon>
        <taxon>Ecdysozoa</taxon>
        <taxon>Nematoda</taxon>
        <taxon>Chromadorea</taxon>
        <taxon>Rhabditida</taxon>
        <taxon>Rhabditina</taxon>
        <taxon>Rhabditomorpha</taxon>
        <taxon>Strongyloidea</taxon>
        <taxon>Metastrongylidae</taxon>
        <taxon>Parelaphostrongylus</taxon>
    </lineage>
</organism>
<dbReference type="EMBL" id="JAHQIW010000263">
    <property type="protein sequence ID" value="KAJ1347056.1"/>
    <property type="molecule type" value="Genomic_DNA"/>
</dbReference>
<reference evidence="1" key="1">
    <citation type="submission" date="2021-06" db="EMBL/GenBank/DDBJ databases">
        <title>Parelaphostrongylus tenuis whole genome reference sequence.</title>
        <authorList>
            <person name="Garwood T.J."/>
            <person name="Larsen P.A."/>
            <person name="Fountain-Jones N.M."/>
            <person name="Garbe J.R."/>
            <person name="Macchietto M.G."/>
            <person name="Kania S.A."/>
            <person name="Gerhold R.W."/>
            <person name="Richards J.E."/>
            <person name="Wolf T.M."/>
        </authorList>
    </citation>
    <scope>NUCLEOTIDE SEQUENCE</scope>
    <source>
        <strain evidence="1">MNPRO001-30</strain>
        <tissue evidence="1">Meninges</tissue>
    </source>
</reference>
<sequence length="148" mass="16922">MNVTMFEANHRHRQQFREREITRNFARNRNSIEDGSTKYPSQVGGVGGAVGDAGDAQTAHSPSCTVRRRSPASVCPYLLRFRRSSIKLDRIKEIVERRSPYPIDDMPAYAATIGKENQWWNGPSVIPLFSTDRSIERHIRFYISLLIA</sequence>
<proteinExistence type="predicted"/>
<accession>A0AAD5MG63</accession>
<gene>
    <name evidence="1" type="ORF">KIN20_002004</name>
</gene>
<dbReference type="AlphaFoldDB" id="A0AAD5MG63"/>
<evidence type="ECO:0000313" key="1">
    <source>
        <dbReference type="EMBL" id="KAJ1347056.1"/>
    </source>
</evidence>
<comment type="caution">
    <text evidence="1">The sequence shown here is derived from an EMBL/GenBank/DDBJ whole genome shotgun (WGS) entry which is preliminary data.</text>
</comment>
<dbReference type="Proteomes" id="UP001196413">
    <property type="component" value="Unassembled WGS sequence"/>
</dbReference>